<evidence type="ECO:0000313" key="5">
    <source>
        <dbReference type="EMBL" id="AQS51928.1"/>
    </source>
</evidence>
<organism evidence="5 6">
    <name type="scientific">Paenalcaligenes hominis</name>
    <dbReference type="NCBI Taxonomy" id="643674"/>
    <lineage>
        <taxon>Bacteria</taxon>
        <taxon>Pseudomonadati</taxon>
        <taxon>Pseudomonadota</taxon>
        <taxon>Betaproteobacteria</taxon>
        <taxon>Burkholderiales</taxon>
        <taxon>Alcaligenaceae</taxon>
        <taxon>Paenalcaligenes</taxon>
    </lineage>
</organism>
<dbReference type="PANTHER" id="PTHR45586:SF1">
    <property type="entry name" value="LIPOPOLYSACCHARIDE ASSEMBLY PROTEIN B"/>
    <property type="match status" value="1"/>
</dbReference>
<evidence type="ECO:0000256" key="3">
    <source>
        <dbReference type="PROSITE-ProRule" id="PRU00339"/>
    </source>
</evidence>
<dbReference type="Proteomes" id="UP000189369">
    <property type="component" value="Chromosome"/>
</dbReference>
<evidence type="ECO:0008006" key="7">
    <source>
        <dbReference type="Google" id="ProtNLM"/>
    </source>
</evidence>
<dbReference type="OrthoDB" id="9766710at2"/>
<dbReference type="KEGG" id="phn:PAEH1_10930"/>
<evidence type="ECO:0000256" key="2">
    <source>
        <dbReference type="ARBA" id="ARBA00022803"/>
    </source>
</evidence>
<dbReference type="SMART" id="SM00028">
    <property type="entry name" value="TPR"/>
    <property type="match status" value="3"/>
</dbReference>
<dbReference type="InterPro" id="IPR011990">
    <property type="entry name" value="TPR-like_helical_dom_sf"/>
</dbReference>
<reference evidence="5 6" key="1">
    <citation type="submission" date="2017-01" db="EMBL/GenBank/DDBJ databases">
        <title>Complete Genome Sequence of Paenalcaligenes hominis, Isolated from a paraplegic Patient with neurogenic bladder.</title>
        <authorList>
            <person name="Mukhopadhyay R."/>
            <person name="Joaquin J."/>
            <person name="Hogue R."/>
            <person name="Kilaru A."/>
            <person name="Jospin G."/>
            <person name="Mars K."/>
            <person name="Eisen J.A."/>
            <person name="Chaturvedi V."/>
        </authorList>
    </citation>
    <scope>NUCLEOTIDE SEQUENCE [LARGE SCALE GENOMIC DNA]</scope>
    <source>
        <strain evidence="5 6">15S00501</strain>
    </source>
</reference>
<keyword evidence="1" id="KW-0677">Repeat</keyword>
<dbReference type="STRING" id="643674.PAEH1_10930"/>
<dbReference type="PROSITE" id="PS50005">
    <property type="entry name" value="TPR"/>
    <property type="match status" value="2"/>
</dbReference>
<dbReference type="SUPFAM" id="SSF48452">
    <property type="entry name" value="TPR-like"/>
    <property type="match status" value="2"/>
</dbReference>
<evidence type="ECO:0000313" key="6">
    <source>
        <dbReference type="Proteomes" id="UP000189369"/>
    </source>
</evidence>
<dbReference type="Pfam" id="PF13432">
    <property type="entry name" value="TPR_16"/>
    <property type="match status" value="2"/>
</dbReference>
<evidence type="ECO:0000256" key="4">
    <source>
        <dbReference type="SAM" id="SignalP"/>
    </source>
</evidence>
<sequence length="589" mass="66264">MNLKSLFFRTVVLSTCLSSATLASEVIELSPVEHIQLRSDGLPVVTLSPDILYRILVGEVAVQQGDFDTASQTFLSLARDTADPRFAQRAFQFSMADNNLSRGIAAAKEWSILAPNDPEAKATALALEASAGKTTGLAQTLHQRISQAPDKEQAIIQAMTIISKMVDSRLALDVLEQALPNDVRHLTISHLALADIAWTAQQPERALQESRLALAQEPDSELAMQRVLEYGLGIDEQAVIEQAEQFIEANSDLRDLALLLINRLVDLKRYDQALHQLKLMQKRNPEDFDLQFTEAEINIRAERYDTAVRLLNEYINVQTQRRQSLNDDRTLALSSISDARLSLVQIAEKQNNLSEAIRQLDLIEEPTLQFQAKVHRAVLEARLGDIRKANRTLDALGVLGRRDQAVVDLTRASILRESGRTDEAVSVLERADKELPDTPEIKYDLAMLYSAQGRYDELETLLRQVIDLQPHNANAYNALGYTFVDQNENLDEAQGLLEQALELEPNNPYILDSVGWYFYRIGDYQAALEYLVRAFELLPDAEVAAHLGEVLWAKGRQDEAREVWRKALKPDNPNYKLLRTMQQYGVSPK</sequence>
<dbReference type="InterPro" id="IPR019734">
    <property type="entry name" value="TPR_rpt"/>
</dbReference>
<protein>
    <recommendedName>
        <fullName evidence="7">Tetratricopeptide repeat protein</fullName>
    </recommendedName>
</protein>
<evidence type="ECO:0000256" key="1">
    <source>
        <dbReference type="ARBA" id="ARBA00022737"/>
    </source>
</evidence>
<keyword evidence="4" id="KW-0732">Signal</keyword>
<dbReference type="AlphaFoldDB" id="A0A1U9K1M6"/>
<accession>A0A1U9K1M6</accession>
<feature type="chain" id="PRO_5012165640" description="Tetratricopeptide repeat protein" evidence="4">
    <location>
        <begin position="24"/>
        <end position="589"/>
    </location>
</feature>
<feature type="signal peptide" evidence="4">
    <location>
        <begin position="1"/>
        <end position="23"/>
    </location>
</feature>
<dbReference type="InterPro" id="IPR051012">
    <property type="entry name" value="CellSynth/LPSAsmb/PSIAsmb"/>
</dbReference>
<keyword evidence="2 3" id="KW-0802">TPR repeat</keyword>
<feature type="repeat" description="TPR" evidence="3">
    <location>
        <begin position="439"/>
        <end position="472"/>
    </location>
</feature>
<feature type="repeat" description="TPR" evidence="3">
    <location>
        <begin position="508"/>
        <end position="541"/>
    </location>
</feature>
<dbReference type="Gene3D" id="1.25.40.10">
    <property type="entry name" value="Tetratricopeptide repeat domain"/>
    <property type="match status" value="2"/>
</dbReference>
<gene>
    <name evidence="5" type="ORF">PAEH1_10930</name>
</gene>
<dbReference type="EMBL" id="CP019697">
    <property type="protein sequence ID" value="AQS51928.1"/>
    <property type="molecule type" value="Genomic_DNA"/>
</dbReference>
<dbReference type="PANTHER" id="PTHR45586">
    <property type="entry name" value="TPR REPEAT-CONTAINING PROTEIN PA4667"/>
    <property type="match status" value="1"/>
</dbReference>
<proteinExistence type="predicted"/>
<dbReference type="Pfam" id="PF14559">
    <property type="entry name" value="TPR_19"/>
    <property type="match status" value="1"/>
</dbReference>
<name>A0A1U9K1M6_9BURK</name>